<evidence type="ECO:0000313" key="1">
    <source>
        <dbReference type="EMBL" id="KAK0592262.1"/>
    </source>
</evidence>
<reference evidence="1" key="2">
    <citation type="submission" date="2023-06" db="EMBL/GenBank/DDBJ databases">
        <authorList>
            <person name="Swenson N.G."/>
            <person name="Wegrzyn J.L."/>
            <person name="Mcevoy S.L."/>
        </authorList>
    </citation>
    <scope>NUCLEOTIDE SEQUENCE</scope>
    <source>
        <strain evidence="1">NS2018</strain>
        <tissue evidence="1">Leaf</tissue>
    </source>
</reference>
<evidence type="ECO:0000313" key="2">
    <source>
        <dbReference type="Proteomes" id="UP001168877"/>
    </source>
</evidence>
<dbReference type="EMBL" id="JAUESC010000380">
    <property type="protein sequence ID" value="KAK0592262.1"/>
    <property type="molecule type" value="Genomic_DNA"/>
</dbReference>
<keyword evidence="2" id="KW-1185">Reference proteome</keyword>
<protein>
    <submittedName>
        <fullName evidence="1">Uncharacterized protein</fullName>
    </submittedName>
</protein>
<proteinExistence type="predicted"/>
<sequence>MKASGALRKNYFRDLRGLPLHSGPSRNSFSSRGSSGKMTMIASAELDGSAIQEVRQESKTLVSEGLRVGEYNAEFVFGPAQTSADIMEIKGKGKVGAHSGKEIGSPIVLKGGIYDCGDVGCTYQGGRGLNKYSGSGIIPSVNKGKKTWVRKIRATGIGDFGNTVEHVQGKRRGDLVGDNDVSVLKSRKVVDGSRETAIEDRCQIIQEEV</sequence>
<gene>
    <name evidence="1" type="ORF">LWI29_015926</name>
</gene>
<name>A0AA39SJZ0_ACESA</name>
<reference evidence="1" key="1">
    <citation type="journal article" date="2022" name="Plant J.">
        <title>Strategies of tolerance reflected in two North American maple genomes.</title>
        <authorList>
            <person name="McEvoy S.L."/>
            <person name="Sezen U.U."/>
            <person name="Trouern-Trend A."/>
            <person name="McMahon S.M."/>
            <person name="Schaberg P.G."/>
            <person name="Yang J."/>
            <person name="Wegrzyn J.L."/>
            <person name="Swenson N.G."/>
        </authorList>
    </citation>
    <scope>NUCLEOTIDE SEQUENCE</scope>
    <source>
        <strain evidence="1">NS2018</strain>
    </source>
</reference>
<organism evidence="1 2">
    <name type="scientific">Acer saccharum</name>
    <name type="common">Sugar maple</name>
    <dbReference type="NCBI Taxonomy" id="4024"/>
    <lineage>
        <taxon>Eukaryota</taxon>
        <taxon>Viridiplantae</taxon>
        <taxon>Streptophyta</taxon>
        <taxon>Embryophyta</taxon>
        <taxon>Tracheophyta</taxon>
        <taxon>Spermatophyta</taxon>
        <taxon>Magnoliopsida</taxon>
        <taxon>eudicotyledons</taxon>
        <taxon>Gunneridae</taxon>
        <taxon>Pentapetalae</taxon>
        <taxon>rosids</taxon>
        <taxon>malvids</taxon>
        <taxon>Sapindales</taxon>
        <taxon>Sapindaceae</taxon>
        <taxon>Hippocastanoideae</taxon>
        <taxon>Acereae</taxon>
        <taxon>Acer</taxon>
    </lineage>
</organism>
<dbReference type="Proteomes" id="UP001168877">
    <property type="component" value="Unassembled WGS sequence"/>
</dbReference>
<dbReference type="AlphaFoldDB" id="A0AA39SJZ0"/>
<comment type="caution">
    <text evidence="1">The sequence shown here is derived from an EMBL/GenBank/DDBJ whole genome shotgun (WGS) entry which is preliminary data.</text>
</comment>
<accession>A0AA39SJZ0</accession>